<proteinExistence type="predicted"/>
<organism evidence="2 3">
    <name type="scientific">Aliivibrio fischeri (strain ATCC 700601 / ES114)</name>
    <name type="common">Vibrio fischeri</name>
    <dbReference type="NCBI Taxonomy" id="312309"/>
    <lineage>
        <taxon>Bacteria</taxon>
        <taxon>Pseudomonadati</taxon>
        <taxon>Pseudomonadota</taxon>
        <taxon>Gammaproteobacteria</taxon>
        <taxon>Vibrionales</taxon>
        <taxon>Vibrionaceae</taxon>
        <taxon>Aliivibrio</taxon>
    </lineage>
</organism>
<dbReference type="OrthoDB" id="7063528at2"/>
<evidence type="ECO:0000313" key="2">
    <source>
        <dbReference type="EMBL" id="AAW85541.1"/>
    </source>
</evidence>
<dbReference type="EMBL" id="CP000020">
    <property type="protein sequence ID" value="AAW85541.1"/>
    <property type="molecule type" value="Genomic_DNA"/>
</dbReference>
<evidence type="ECO:0000313" key="3">
    <source>
        <dbReference type="Proteomes" id="UP000000537"/>
    </source>
</evidence>
<evidence type="ECO:0000256" key="1">
    <source>
        <dbReference type="SAM" id="Phobius"/>
    </source>
</evidence>
<dbReference type="HOGENOM" id="CLU_1517309_0_0_6"/>
<keyword evidence="1" id="KW-0812">Transmembrane</keyword>
<dbReference type="eggNOG" id="ENOG5033D67">
    <property type="taxonomic scope" value="Bacteria"/>
</dbReference>
<dbReference type="AlphaFoldDB" id="Q5E605"/>
<dbReference type="Proteomes" id="UP000000537">
    <property type="component" value="Chromosome I"/>
</dbReference>
<name>Q5E605_ALIF1</name>
<dbReference type="KEGG" id="vfi:VF_1046"/>
<keyword evidence="1" id="KW-0472">Membrane</keyword>
<gene>
    <name evidence="2" type="ordered locus">VF_1046</name>
</gene>
<reference evidence="2 3" key="2">
    <citation type="journal article" date="2008" name="BMC Genomics">
        <title>Comparative genomics-based investigation of resequencing targets in Vibrio fischeri: focus on point miscalls and artefactual expansions.</title>
        <authorList>
            <person name="Mandel M.J."/>
            <person name="Stabb E.V."/>
            <person name="Ruby E.G."/>
        </authorList>
    </citation>
    <scope>NUCLEOTIDE SEQUENCE [LARGE SCALE GENOMIC DNA]</scope>
    <source>
        <strain evidence="3">ATCC 700601 / ES114</strain>
    </source>
</reference>
<keyword evidence="3" id="KW-1185">Reference proteome</keyword>
<dbReference type="EnsemblBacteria" id="AAW85541">
    <property type="protein sequence ID" value="AAW85541"/>
    <property type="gene ID" value="VF_1046"/>
</dbReference>
<dbReference type="PATRIC" id="fig|312309.11.peg.1045"/>
<keyword evidence="1" id="KW-1133">Transmembrane helix</keyword>
<protein>
    <submittedName>
        <fullName evidence="2">Uncharacterized protein</fullName>
    </submittedName>
</protein>
<dbReference type="STRING" id="312309.VF_1046"/>
<accession>Q5E605</accession>
<sequence length="196" mass="21976">MLAKLGVRNLKGLDINRQFNMILRAISAIILLLVPIYFGYLGKTTEMGLLIVSGFLGLVFSSLDKFESFKAGGVEAKLRYEQIKAVLEKEIEPEYSNETESSDINNPNLKLVPENAQSVLTALNNSDYTWRYVSGISQSIKLDRIDVKAALKWLFEHGYVKKSIGKNGQIWTVTSEGRNLYVRIRFKDVQGGVVPA</sequence>
<feature type="transmembrane region" description="Helical" evidence="1">
    <location>
        <begin position="21"/>
        <end position="41"/>
    </location>
</feature>
<reference evidence="2 3" key="1">
    <citation type="journal article" date="2005" name="Proc. Natl. Acad. Sci. U.S.A.">
        <title>Complete genome sequence of Vibrio fischeri: a symbiotic bacterium with pathogenic congeners.</title>
        <authorList>
            <person name="Ruby E.G."/>
            <person name="Urbanowski M."/>
            <person name="Campbell J."/>
            <person name="Dunn A."/>
            <person name="Faini M."/>
            <person name="Gunsalus R."/>
            <person name="Lostroh P."/>
            <person name="Lupp C."/>
            <person name="McCann J."/>
            <person name="Millikan D."/>
            <person name="Schaefer A."/>
            <person name="Stabb E."/>
            <person name="Stevens A."/>
            <person name="Visick K."/>
            <person name="Whistler C."/>
            <person name="Greenberg E.P."/>
        </authorList>
    </citation>
    <scope>NUCLEOTIDE SEQUENCE [LARGE SCALE GENOMIC DNA]</scope>
    <source>
        <strain evidence="3">ATCC 700601 / ES114</strain>
    </source>
</reference>